<dbReference type="InterPro" id="IPR018206">
    <property type="entry name" value="ETF_asu_C_CS"/>
</dbReference>
<dbReference type="InterPro" id="IPR001308">
    <property type="entry name" value="ETF_a/FixB"/>
</dbReference>
<dbReference type="Pfam" id="PF01012">
    <property type="entry name" value="ETF"/>
    <property type="match status" value="1"/>
</dbReference>
<dbReference type="AlphaFoldDB" id="A0A5B8MZF1"/>
<dbReference type="InterPro" id="IPR014731">
    <property type="entry name" value="ETF_asu_C"/>
</dbReference>
<feature type="binding site" evidence="8">
    <location>
        <position position="242"/>
    </location>
    <ligand>
        <name>FAD</name>
        <dbReference type="ChEBI" id="CHEBI:57692"/>
    </ligand>
</feature>
<dbReference type="STRING" id="1764295.A0A5B8MZF1"/>
<dbReference type="EMBL" id="CP031048">
    <property type="protein sequence ID" value="QDZ25012.1"/>
    <property type="molecule type" value="Genomic_DNA"/>
</dbReference>
<evidence type="ECO:0000256" key="1">
    <source>
        <dbReference type="ARBA" id="ARBA00004305"/>
    </source>
</evidence>
<proteinExistence type="inferred from homology"/>
<dbReference type="Proteomes" id="UP000316726">
    <property type="component" value="Chromosome 15"/>
</dbReference>
<feature type="domain" description="Electron transfer flavoprotein alpha/beta-subunit N-terminal" evidence="9">
    <location>
        <begin position="32"/>
        <end position="222"/>
    </location>
</feature>
<dbReference type="GO" id="GO:0009055">
    <property type="term" value="F:electron transfer activity"/>
    <property type="evidence" value="ECO:0007669"/>
    <property type="project" value="InterPro"/>
</dbReference>
<dbReference type="InterPro" id="IPR014730">
    <property type="entry name" value="ETF_a/b_N"/>
</dbReference>
<comment type="subunit">
    <text evidence="7">Heterodimer of an alpha and a beta subunit.</text>
</comment>
<gene>
    <name evidence="10" type="ORF">A3770_15p75300</name>
</gene>
<comment type="similarity">
    <text evidence="2 7">Belongs to the ETF alpha-subunit/FixB family.</text>
</comment>
<feature type="binding site" evidence="8">
    <location>
        <position position="319"/>
    </location>
    <ligand>
        <name>FAD</name>
        <dbReference type="ChEBI" id="CHEBI:57692"/>
    </ligand>
</feature>
<keyword evidence="4 7" id="KW-0285">Flavoprotein</keyword>
<dbReference type="PROSITE" id="PS00696">
    <property type="entry name" value="ETF_ALPHA"/>
    <property type="match status" value="1"/>
</dbReference>
<dbReference type="Pfam" id="PF00766">
    <property type="entry name" value="ETF_alpha"/>
    <property type="match status" value="1"/>
</dbReference>
<evidence type="ECO:0000256" key="5">
    <source>
        <dbReference type="ARBA" id="ARBA00022827"/>
    </source>
</evidence>
<dbReference type="FunFam" id="3.40.50.1220:FF:000001">
    <property type="entry name" value="Electron transfer flavoprotein, alpha subunit"/>
    <property type="match status" value="1"/>
</dbReference>
<comment type="subcellular location">
    <subcellularLocation>
        <location evidence="1 7">Mitochondrion matrix</location>
    </subcellularLocation>
</comment>
<protein>
    <recommendedName>
        <fullName evidence="7">Electron transfer flavoprotein subunit alpha</fullName>
        <shortName evidence="7">Alpha-ETF</shortName>
    </recommendedName>
</protein>
<feature type="binding site" evidence="8">
    <location>
        <begin position="281"/>
        <end position="285"/>
    </location>
    <ligand>
        <name>FAD</name>
        <dbReference type="ChEBI" id="CHEBI:57692"/>
    </ligand>
</feature>
<dbReference type="SUPFAM" id="SSF52402">
    <property type="entry name" value="Adenine nucleotide alpha hydrolases-like"/>
    <property type="match status" value="1"/>
</dbReference>
<dbReference type="GO" id="GO:0005759">
    <property type="term" value="C:mitochondrial matrix"/>
    <property type="evidence" value="ECO:0007669"/>
    <property type="project" value="UniProtKB-SubCell"/>
</dbReference>
<dbReference type="PANTHER" id="PTHR43153">
    <property type="entry name" value="ELECTRON TRANSFER FLAVOPROTEIN ALPHA"/>
    <property type="match status" value="1"/>
</dbReference>
<evidence type="ECO:0000256" key="2">
    <source>
        <dbReference type="ARBA" id="ARBA00005817"/>
    </source>
</evidence>
<evidence type="ECO:0000256" key="4">
    <source>
        <dbReference type="ARBA" id="ARBA00022630"/>
    </source>
</evidence>
<evidence type="ECO:0000256" key="3">
    <source>
        <dbReference type="ARBA" id="ARBA00022448"/>
    </source>
</evidence>
<sequence length="357" mass="37211">MFGIVRHLNRRNHASASNARSLTDAWTRALGTLCVVEGSGAGELDAAAKATMVCAQKHLPKPIWAVVASRSGAGGEDLAKSVAGLEGVEKVVVAETEGGFLAEPLSAVLHSLVGKQDPSHVVTGSSTFGKNLAPRLAALLDCAPVTDVTEVVDEKTFVRPIYAGNALSTVKFVGSGPVVMTVRATAFGSEKLESSGEAEIEQLGEEEKALMGSNLSEWVGEEKTESERPLLDAARVVISGGRALKSEENFKMLEELADQLGGAVGASRAAVDAGMCPNDMQVGQTGKVVAPELYVAIGISGAVQHLAGMKDSKTIVAINKDAEAPIFKIADYGLVGDLFTVLPELSAKLEALGYEKK</sequence>
<dbReference type="OrthoDB" id="1715808at2759"/>
<keyword evidence="5 7" id="KW-0274">FAD</keyword>
<dbReference type="SUPFAM" id="SSF52467">
    <property type="entry name" value="DHS-like NAD/FAD-binding domain"/>
    <property type="match status" value="1"/>
</dbReference>
<evidence type="ECO:0000259" key="9">
    <source>
        <dbReference type="SMART" id="SM00893"/>
    </source>
</evidence>
<dbReference type="PANTHER" id="PTHR43153:SF1">
    <property type="entry name" value="ELECTRON TRANSFER FLAVOPROTEIN SUBUNIT ALPHA, MITOCHONDRIAL"/>
    <property type="match status" value="1"/>
</dbReference>
<evidence type="ECO:0000313" key="10">
    <source>
        <dbReference type="EMBL" id="QDZ25012.1"/>
    </source>
</evidence>
<keyword evidence="11" id="KW-1185">Reference proteome</keyword>
<dbReference type="InterPro" id="IPR029035">
    <property type="entry name" value="DHS-like_NAD/FAD-binding_dom"/>
</dbReference>
<feature type="binding site" evidence="8">
    <location>
        <begin position="267"/>
        <end position="268"/>
    </location>
    <ligand>
        <name>FAD</name>
        <dbReference type="ChEBI" id="CHEBI:57692"/>
    </ligand>
</feature>
<evidence type="ECO:0000313" key="11">
    <source>
        <dbReference type="Proteomes" id="UP000316726"/>
    </source>
</evidence>
<evidence type="ECO:0000256" key="6">
    <source>
        <dbReference type="ARBA" id="ARBA00022982"/>
    </source>
</evidence>
<comment type="cofactor">
    <cofactor evidence="7 8">
        <name>FAD</name>
        <dbReference type="ChEBI" id="CHEBI:57692"/>
    </cofactor>
    <text evidence="7 8">Binds 1 FAD per dimer.</text>
</comment>
<dbReference type="GO" id="GO:0050660">
    <property type="term" value="F:flavin adenine dinucleotide binding"/>
    <property type="evidence" value="ECO:0007669"/>
    <property type="project" value="InterPro"/>
</dbReference>
<reference evidence="10 11" key="1">
    <citation type="submission" date="2018-07" db="EMBL/GenBank/DDBJ databases">
        <title>The complete nuclear genome of the prasinophyte Chloropicon primus (CCMP1205).</title>
        <authorList>
            <person name="Pombert J.-F."/>
            <person name="Otis C."/>
            <person name="Turmel M."/>
            <person name="Lemieux C."/>
        </authorList>
    </citation>
    <scope>NUCLEOTIDE SEQUENCE [LARGE SCALE GENOMIC DNA]</scope>
    <source>
        <strain evidence="10 11">CCMP1205</strain>
    </source>
</reference>
<dbReference type="Gene3D" id="3.40.50.1220">
    <property type="entry name" value="TPP-binding domain"/>
    <property type="match status" value="1"/>
</dbReference>
<organism evidence="10 11">
    <name type="scientific">Chloropicon primus</name>
    <dbReference type="NCBI Taxonomy" id="1764295"/>
    <lineage>
        <taxon>Eukaryota</taxon>
        <taxon>Viridiplantae</taxon>
        <taxon>Chlorophyta</taxon>
        <taxon>Chloropicophyceae</taxon>
        <taxon>Chloropicales</taxon>
        <taxon>Chloropicaceae</taxon>
        <taxon>Chloropicon</taxon>
    </lineage>
</organism>
<dbReference type="PIRSF" id="PIRSF000089">
    <property type="entry name" value="Electra_flavoP_a"/>
    <property type="match status" value="1"/>
</dbReference>
<name>A0A5B8MZF1_9CHLO</name>
<keyword evidence="6 7" id="KW-0249">Electron transport</keyword>
<keyword evidence="7" id="KW-0496">Mitochondrion</keyword>
<keyword evidence="3 7" id="KW-0813">Transport</keyword>
<dbReference type="GO" id="GO:0033539">
    <property type="term" value="P:fatty acid beta-oxidation using acyl-CoA dehydrogenase"/>
    <property type="evidence" value="ECO:0007669"/>
    <property type="project" value="TreeGrafter"/>
</dbReference>
<comment type="function">
    <text evidence="7">The electron transfer flavoprotein serves as a specific electron acceptor for several dehydrogenases, including five acyl-CoA dehydrogenases, glutaryl-CoA and sarcosine dehydrogenase. It transfers the electrons to the main mitochondrial respiratory chain via ETF-ubiquinone oxidoreductase (ETF dehydrogenase).</text>
</comment>
<accession>A0A5B8MZF1</accession>
<dbReference type="SMART" id="SM00893">
    <property type="entry name" value="ETF"/>
    <property type="match status" value="1"/>
</dbReference>
<feature type="binding site" evidence="8">
    <location>
        <begin position="298"/>
        <end position="305"/>
    </location>
    <ligand>
        <name>FAD</name>
        <dbReference type="ChEBI" id="CHEBI:57692"/>
    </ligand>
</feature>
<dbReference type="InterPro" id="IPR014729">
    <property type="entry name" value="Rossmann-like_a/b/a_fold"/>
</dbReference>
<evidence type="ECO:0000256" key="8">
    <source>
        <dbReference type="PIRSR" id="PIRSR000089-1"/>
    </source>
</evidence>
<dbReference type="Gene3D" id="3.40.50.620">
    <property type="entry name" value="HUPs"/>
    <property type="match status" value="1"/>
</dbReference>
<evidence type="ECO:0000256" key="7">
    <source>
        <dbReference type="PIRNR" id="PIRNR000089"/>
    </source>
</evidence>
<dbReference type="InterPro" id="IPR033947">
    <property type="entry name" value="ETF_alpha_N"/>
</dbReference>
<dbReference type="CDD" id="cd01715">
    <property type="entry name" value="ETF_alpha"/>
    <property type="match status" value="1"/>
</dbReference>